<feature type="domain" description="Protein kinase" evidence="14">
    <location>
        <begin position="61"/>
        <end position="373"/>
    </location>
</feature>
<evidence type="ECO:0000256" key="3">
    <source>
        <dbReference type="ARBA" id="ARBA00022679"/>
    </source>
</evidence>
<keyword evidence="17" id="KW-1185">Reference proteome</keyword>
<evidence type="ECO:0000313" key="16">
    <source>
        <dbReference type="EMBL" id="KAK4096035.1"/>
    </source>
</evidence>
<evidence type="ECO:0000256" key="4">
    <source>
        <dbReference type="ARBA" id="ARBA00022741"/>
    </source>
</evidence>
<evidence type="ECO:0000259" key="14">
    <source>
        <dbReference type="PROSITE" id="PS50011"/>
    </source>
</evidence>
<dbReference type="PROSITE" id="PS00107">
    <property type="entry name" value="PROTEIN_KINASE_ATP"/>
    <property type="match status" value="1"/>
</dbReference>
<dbReference type="PROSITE" id="PS00108">
    <property type="entry name" value="PROTEIN_KINASE_ST"/>
    <property type="match status" value="1"/>
</dbReference>
<dbReference type="Proteomes" id="UP001305647">
    <property type="component" value="Unassembled WGS sequence"/>
</dbReference>
<evidence type="ECO:0000256" key="1">
    <source>
        <dbReference type="ARBA" id="ARBA00022527"/>
    </source>
</evidence>
<keyword evidence="4 11" id="KW-0547">Nucleotide-binding</keyword>
<reference evidence="16" key="2">
    <citation type="submission" date="2023-05" db="EMBL/GenBank/DDBJ databases">
        <authorList>
            <consortium name="Lawrence Berkeley National Laboratory"/>
            <person name="Steindorff A."/>
            <person name="Hensen N."/>
            <person name="Bonometti L."/>
            <person name="Westerberg I."/>
            <person name="Brannstrom I.O."/>
            <person name="Guillou S."/>
            <person name="Cros-Aarteil S."/>
            <person name="Calhoun S."/>
            <person name="Haridas S."/>
            <person name="Kuo A."/>
            <person name="Mondo S."/>
            <person name="Pangilinan J."/>
            <person name="Riley R."/>
            <person name="Labutti K."/>
            <person name="Andreopoulos B."/>
            <person name="Lipzen A."/>
            <person name="Chen C."/>
            <person name="Yanf M."/>
            <person name="Daum C."/>
            <person name="Ng V."/>
            <person name="Clum A."/>
            <person name="Ohm R."/>
            <person name="Martin F."/>
            <person name="Silar P."/>
            <person name="Natvig D."/>
            <person name="Lalanne C."/>
            <person name="Gautier V."/>
            <person name="Ament-Velasquez S.L."/>
            <person name="Kruys A."/>
            <person name="Hutchinson M.I."/>
            <person name="Powell A.J."/>
            <person name="Barry K."/>
            <person name="Miller A.N."/>
            <person name="Grigoriev I.V."/>
            <person name="Debuchy R."/>
            <person name="Gladieux P."/>
            <person name="Thoren M.H."/>
            <person name="Johannesson H."/>
        </authorList>
    </citation>
    <scope>NUCLEOTIDE SEQUENCE</scope>
    <source>
        <strain evidence="16">CBS 757.83</strain>
    </source>
</reference>
<organism evidence="16 17">
    <name type="scientific">Parathielavia hyrcaniae</name>
    <dbReference type="NCBI Taxonomy" id="113614"/>
    <lineage>
        <taxon>Eukaryota</taxon>
        <taxon>Fungi</taxon>
        <taxon>Dikarya</taxon>
        <taxon>Ascomycota</taxon>
        <taxon>Pezizomycotina</taxon>
        <taxon>Sordariomycetes</taxon>
        <taxon>Sordariomycetidae</taxon>
        <taxon>Sordariales</taxon>
        <taxon>Chaetomiaceae</taxon>
        <taxon>Parathielavia</taxon>
    </lineage>
</organism>
<evidence type="ECO:0000256" key="7">
    <source>
        <dbReference type="ARBA" id="ARBA00047292"/>
    </source>
</evidence>
<dbReference type="InterPro" id="IPR011009">
    <property type="entry name" value="Kinase-like_dom_sf"/>
</dbReference>
<comment type="similarity">
    <text evidence="12">Belongs to the protein kinase superfamily.</text>
</comment>
<proteinExistence type="inferred from homology"/>
<feature type="compositionally biased region" description="Low complexity" evidence="13">
    <location>
        <begin position="26"/>
        <end position="44"/>
    </location>
</feature>
<dbReference type="GO" id="GO:0005829">
    <property type="term" value="C:cytosol"/>
    <property type="evidence" value="ECO:0007669"/>
    <property type="project" value="TreeGrafter"/>
</dbReference>
<comment type="catalytic activity">
    <reaction evidence="8">
        <text>L-seryl-[protein] + ATP = O-phospho-L-seryl-[protein] + ADP + H(+)</text>
        <dbReference type="Rhea" id="RHEA:17989"/>
        <dbReference type="Rhea" id="RHEA-COMP:9863"/>
        <dbReference type="Rhea" id="RHEA-COMP:11604"/>
        <dbReference type="ChEBI" id="CHEBI:15378"/>
        <dbReference type="ChEBI" id="CHEBI:29999"/>
        <dbReference type="ChEBI" id="CHEBI:30616"/>
        <dbReference type="ChEBI" id="CHEBI:83421"/>
        <dbReference type="ChEBI" id="CHEBI:456216"/>
        <dbReference type="EC" id="2.7.11.11"/>
    </reaction>
</comment>
<keyword evidence="5 16" id="KW-0418">Kinase</keyword>
<dbReference type="SUPFAM" id="SSF56112">
    <property type="entry name" value="Protein kinase-like (PK-like)"/>
    <property type="match status" value="1"/>
</dbReference>
<evidence type="ECO:0000256" key="11">
    <source>
        <dbReference type="PROSITE-ProRule" id="PRU10141"/>
    </source>
</evidence>
<keyword evidence="3" id="KW-0808">Transferase</keyword>
<evidence type="ECO:0000259" key="15">
    <source>
        <dbReference type="PROSITE" id="PS51285"/>
    </source>
</evidence>
<dbReference type="AlphaFoldDB" id="A0AAN6PTZ0"/>
<comment type="catalytic activity">
    <reaction evidence="7">
        <text>L-threonyl-[protein] + ATP = O-phospho-L-threonyl-[protein] + ADP + H(+)</text>
        <dbReference type="Rhea" id="RHEA:46608"/>
        <dbReference type="Rhea" id="RHEA-COMP:11060"/>
        <dbReference type="Rhea" id="RHEA-COMP:11605"/>
        <dbReference type="ChEBI" id="CHEBI:15378"/>
        <dbReference type="ChEBI" id="CHEBI:30013"/>
        <dbReference type="ChEBI" id="CHEBI:30616"/>
        <dbReference type="ChEBI" id="CHEBI:61977"/>
        <dbReference type="ChEBI" id="CHEBI:456216"/>
        <dbReference type="EC" id="2.7.11.11"/>
    </reaction>
</comment>
<sequence>MAATIVHSQSGLQSAALVANSGGQLQQQPYQQHPYQQHLQQPPQTGKPFDVAFSKPVISDFVRVRTVGTGTFARVCLVKPSHSRESDSRKLYALKIQRKATVIRLGQIHHVRNERRILAQVRGHPFITNFVVSFSDKDSLYMLLDYVPGGEIFSYLRKFHHFSESVARFYSAEVVLIMEYLHEHQGGIAYRDIKPENLLLDAEGHIKLVDFGFAKWLGTGESGNPNKTYTLCGTPQYIAPEVICGGGYTTAVDWWALGILIYEFLTGYPPFQYGDVYGIYEQILEGTITFPQEPALCTVDSSCRLGNISGGAAKVKAHPFFAGVDWDAVYQKRHCGLIIPPIMYPGDTQCFEAYPEEDPDIEEYTEEMAAEYAQHFEGF</sequence>
<accession>A0AAN6PTZ0</accession>
<dbReference type="PANTHER" id="PTHR24353">
    <property type="entry name" value="CYCLIC NUCLEOTIDE-DEPENDENT PROTEIN KINASE"/>
    <property type="match status" value="1"/>
</dbReference>
<evidence type="ECO:0000256" key="9">
    <source>
        <dbReference type="ARBA" id="ARBA00047899"/>
    </source>
</evidence>
<dbReference type="InterPro" id="IPR008271">
    <property type="entry name" value="Ser/Thr_kinase_AS"/>
</dbReference>
<dbReference type="GO" id="GO:0005524">
    <property type="term" value="F:ATP binding"/>
    <property type="evidence" value="ECO:0007669"/>
    <property type="project" value="UniProtKB-UniRule"/>
</dbReference>
<dbReference type="InterPro" id="IPR000961">
    <property type="entry name" value="AGC-kinase_C"/>
</dbReference>
<dbReference type="Gene3D" id="3.30.200.20">
    <property type="entry name" value="Phosphorylase Kinase, domain 1"/>
    <property type="match status" value="1"/>
</dbReference>
<dbReference type="SMART" id="SM00220">
    <property type="entry name" value="S_TKc"/>
    <property type="match status" value="1"/>
</dbReference>
<keyword evidence="6 11" id="KW-0067">ATP-binding</keyword>
<feature type="region of interest" description="Disordered" evidence="13">
    <location>
        <begin position="26"/>
        <end position="46"/>
    </location>
</feature>
<dbReference type="GO" id="GO:0007010">
    <property type="term" value="P:cytoskeleton organization"/>
    <property type="evidence" value="ECO:0007669"/>
    <property type="project" value="UniProtKB-ARBA"/>
</dbReference>
<feature type="binding site" evidence="11">
    <location>
        <position position="95"/>
    </location>
    <ligand>
        <name>ATP</name>
        <dbReference type="ChEBI" id="CHEBI:30616"/>
    </ligand>
</feature>
<dbReference type="EMBL" id="MU863745">
    <property type="protein sequence ID" value="KAK4096035.1"/>
    <property type="molecule type" value="Genomic_DNA"/>
</dbReference>
<protein>
    <submittedName>
        <fullName evidence="16">Kinase-like protein</fullName>
    </submittedName>
</protein>
<gene>
    <name evidence="16" type="ORF">N658DRAFT_570065</name>
</gene>
<dbReference type="InterPro" id="IPR017441">
    <property type="entry name" value="Protein_kinase_ATP_BS"/>
</dbReference>
<comment type="caution">
    <text evidence="16">The sequence shown here is derived from an EMBL/GenBank/DDBJ whole genome shotgun (WGS) entry which is preliminary data.</text>
</comment>
<dbReference type="Gene3D" id="1.10.510.10">
    <property type="entry name" value="Transferase(Phosphotransferase) domain 1"/>
    <property type="match status" value="1"/>
</dbReference>
<dbReference type="PROSITE" id="PS51285">
    <property type="entry name" value="AGC_KINASE_CTER"/>
    <property type="match status" value="1"/>
</dbReference>
<evidence type="ECO:0000256" key="10">
    <source>
        <dbReference type="ARBA" id="ARBA00048679"/>
    </source>
</evidence>
<dbReference type="GO" id="GO:0004691">
    <property type="term" value="F:cAMP-dependent protein kinase activity"/>
    <property type="evidence" value="ECO:0007669"/>
    <property type="project" value="UniProtKB-EC"/>
</dbReference>
<feature type="domain" description="AGC-kinase C-terminal" evidence="15">
    <location>
        <begin position="322"/>
        <end position="379"/>
    </location>
</feature>
<evidence type="ECO:0000256" key="6">
    <source>
        <dbReference type="ARBA" id="ARBA00022840"/>
    </source>
</evidence>
<evidence type="ECO:0000256" key="5">
    <source>
        <dbReference type="ARBA" id="ARBA00022777"/>
    </source>
</evidence>
<reference evidence="16" key="1">
    <citation type="journal article" date="2023" name="Mol. Phylogenet. Evol.">
        <title>Genome-scale phylogeny and comparative genomics of the fungal order Sordariales.</title>
        <authorList>
            <person name="Hensen N."/>
            <person name="Bonometti L."/>
            <person name="Westerberg I."/>
            <person name="Brannstrom I.O."/>
            <person name="Guillou S."/>
            <person name="Cros-Aarteil S."/>
            <person name="Calhoun S."/>
            <person name="Haridas S."/>
            <person name="Kuo A."/>
            <person name="Mondo S."/>
            <person name="Pangilinan J."/>
            <person name="Riley R."/>
            <person name="LaButti K."/>
            <person name="Andreopoulos B."/>
            <person name="Lipzen A."/>
            <person name="Chen C."/>
            <person name="Yan M."/>
            <person name="Daum C."/>
            <person name="Ng V."/>
            <person name="Clum A."/>
            <person name="Steindorff A."/>
            <person name="Ohm R.A."/>
            <person name="Martin F."/>
            <person name="Silar P."/>
            <person name="Natvig D.O."/>
            <person name="Lalanne C."/>
            <person name="Gautier V."/>
            <person name="Ament-Velasquez S.L."/>
            <person name="Kruys A."/>
            <person name="Hutchinson M.I."/>
            <person name="Powell A.J."/>
            <person name="Barry K."/>
            <person name="Miller A.N."/>
            <person name="Grigoriev I.V."/>
            <person name="Debuchy R."/>
            <person name="Gladieux P."/>
            <person name="Hiltunen Thoren M."/>
            <person name="Johannesson H."/>
        </authorList>
    </citation>
    <scope>NUCLEOTIDE SEQUENCE</scope>
    <source>
        <strain evidence="16">CBS 757.83</strain>
    </source>
</reference>
<dbReference type="InterPro" id="IPR000719">
    <property type="entry name" value="Prot_kinase_dom"/>
</dbReference>
<evidence type="ECO:0000313" key="17">
    <source>
        <dbReference type="Proteomes" id="UP001305647"/>
    </source>
</evidence>
<keyword evidence="2" id="KW-0597">Phosphoprotein</keyword>
<dbReference type="FunFam" id="1.10.510.10:FF:000024">
    <property type="entry name" value="Probable serine/threonine-protein kinase cot-1"/>
    <property type="match status" value="1"/>
</dbReference>
<dbReference type="PANTHER" id="PTHR24353:SF37">
    <property type="entry name" value="CAMP-DEPENDENT PROTEIN KINASE CATALYTIC SUBUNIT PRKX"/>
    <property type="match status" value="1"/>
</dbReference>
<name>A0AAN6PTZ0_9PEZI</name>
<evidence type="ECO:0000256" key="8">
    <source>
        <dbReference type="ARBA" id="ARBA00047454"/>
    </source>
</evidence>
<comment type="catalytic activity">
    <reaction evidence="9">
        <text>L-threonyl-[protein] + ATP = O-phospho-L-threonyl-[protein] + ADP + H(+)</text>
        <dbReference type="Rhea" id="RHEA:46608"/>
        <dbReference type="Rhea" id="RHEA-COMP:11060"/>
        <dbReference type="Rhea" id="RHEA-COMP:11605"/>
        <dbReference type="ChEBI" id="CHEBI:15378"/>
        <dbReference type="ChEBI" id="CHEBI:30013"/>
        <dbReference type="ChEBI" id="CHEBI:30616"/>
        <dbReference type="ChEBI" id="CHEBI:61977"/>
        <dbReference type="ChEBI" id="CHEBI:456216"/>
        <dbReference type="EC" id="2.7.11.1"/>
    </reaction>
</comment>
<dbReference type="Pfam" id="PF00069">
    <property type="entry name" value="Pkinase"/>
    <property type="match status" value="1"/>
</dbReference>
<dbReference type="PROSITE" id="PS50011">
    <property type="entry name" value="PROTEIN_KINASE_DOM"/>
    <property type="match status" value="1"/>
</dbReference>
<evidence type="ECO:0000256" key="12">
    <source>
        <dbReference type="RuleBase" id="RU000304"/>
    </source>
</evidence>
<evidence type="ECO:0000256" key="13">
    <source>
        <dbReference type="SAM" id="MobiDB-lite"/>
    </source>
</evidence>
<keyword evidence="1 12" id="KW-0723">Serine/threonine-protein kinase</keyword>
<dbReference type="GO" id="GO:0005952">
    <property type="term" value="C:cAMP-dependent protein kinase complex"/>
    <property type="evidence" value="ECO:0007669"/>
    <property type="project" value="TreeGrafter"/>
</dbReference>
<comment type="catalytic activity">
    <reaction evidence="10">
        <text>L-seryl-[protein] + ATP = O-phospho-L-seryl-[protein] + ADP + H(+)</text>
        <dbReference type="Rhea" id="RHEA:17989"/>
        <dbReference type="Rhea" id="RHEA-COMP:9863"/>
        <dbReference type="Rhea" id="RHEA-COMP:11604"/>
        <dbReference type="ChEBI" id="CHEBI:15378"/>
        <dbReference type="ChEBI" id="CHEBI:29999"/>
        <dbReference type="ChEBI" id="CHEBI:30616"/>
        <dbReference type="ChEBI" id="CHEBI:83421"/>
        <dbReference type="ChEBI" id="CHEBI:456216"/>
        <dbReference type="EC" id="2.7.11.1"/>
    </reaction>
</comment>
<evidence type="ECO:0000256" key="2">
    <source>
        <dbReference type="ARBA" id="ARBA00022553"/>
    </source>
</evidence>